<evidence type="ECO:0000256" key="1">
    <source>
        <dbReference type="SAM" id="MobiDB-lite"/>
    </source>
</evidence>
<dbReference type="EMBL" id="JAAABM010000001">
    <property type="protein sequence ID" value="KAF7682012.1"/>
    <property type="molecule type" value="Genomic_DNA"/>
</dbReference>
<reference evidence="2" key="2">
    <citation type="submission" date="2020-08" db="EMBL/GenBank/DDBJ databases">
        <title>Draft Genome Sequence of Cumin Blight Pathogen Alternaria burnsii.</title>
        <authorList>
            <person name="Feng Z."/>
        </authorList>
    </citation>
    <scope>NUCLEOTIDE SEQUENCE</scope>
    <source>
        <strain evidence="2">CBS107.38</strain>
    </source>
</reference>
<dbReference type="GO" id="GO:0005829">
    <property type="term" value="C:cytosol"/>
    <property type="evidence" value="ECO:0007669"/>
    <property type="project" value="TreeGrafter"/>
</dbReference>
<sequence>LVRILATRCRLSVAKMRSLITEILATEPILDPEEEAFVVFSQDIPSQSLGFIDSQDPTLEITVAGHDLVIHHSKGLLTSNRSEGTTGAMVWKVTPLFATWISSPTNFLFTNQLITPSSTILELGAGVSGIVALCLGSRVASYTATDQDYVLKLLRQNIAENLGTVIQVKRNSGRGSKKHQDRSKSGGGGGGGIDRITTLELDWETDATFHLNPVDMIVACDCVYNEALVEPLNATCAAICRLKEGSGSPTLCLIAQQLRSPEVFETWLKGFHQSFHVWQVPDSMLGEGLREGSGFVVHIGIVR</sequence>
<dbReference type="Gene3D" id="3.40.50.150">
    <property type="entry name" value="Vaccinia Virus protein VP39"/>
    <property type="match status" value="1"/>
</dbReference>
<feature type="region of interest" description="Disordered" evidence="1">
    <location>
        <begin position="170"/>
        <end position="193"/>
    </location>
</feature>
<gene>
    <name evidence="2" type="ORF">GT037_000988</name>
</gene>
<feature type="compositionally biased region" description="Basic residues" evidence="1">
    <location>
        <begin position="171"/>
        <end position="181"/>
    </location>
</feature>
<dbReference type="GO" id="GO:0008757">
    <property type="term" value="F:S-adenosylmethionine-dependent methyltransferase activity"/>
    <property type="evidence" value="ECO:0007669"/>
    <property type="project" value="UniProtKB-ARBA"/>
</dbReference>
<feature type="non-terminal residue" evidence="2">
    <location>
        <position position="1"/>
    </location>
</feature>
<dbReference type="RefSeq" id="XP_038791891.1">
    <property type="nucleotide sequence ID" value="XM_038926035.1"/>
</dbReference>
<organism evidence="2 3">
    <name type="scientific">Alternaria burnsii</name>
    <dbReference type="NCBI Taxonomy" id="1187904"/>
    <lineage>
        <taxon>Eukaryota</taxon>
        <taxon>Fungi</taxon>
        <taxon>Dikarya</taxon>
        <taxon>Ascomycota</taxon>
        <taxon>Pezizomycotina</taxon>
        <taxon>Dothideomycetes</taxon>
        <taxon>Pleosporomycetidae</taxon>
        <taxon>Pleosporales</taxon>
        <taxon>Pleosporineae</taxon>
        <taxon>Pleosporaceae</taxon>
        <taxon>Alternaria</taxon>
        <taxon>Alternaria sect. Alternaria</taxon>
    </lineage>
</organism>
<dbReference type="AlphaFoldDB" id="A0A8H7EK37"/>
<reference evidence="2" key="1">
    <citation type="submission" date="2020-01" db="EMBL/GenBank/DDBJ databases">
        <authorList>
            <person name="Feng Z.H.Z."/>
        </authorList>
    </citation>
    <scope>NUCLEOTIDE SEQUENCE</scope>
    <source>
        <strain evidence="2">CBS107.38</strain>
    </source>
</reference>
<dbReference type="Pfam" id="PF10294">
    <property type="entry name" value="Methyltransf_16"/>
    <property type="match status" value="2"/>
</dbReference>
<evidence type="ECO:0000313" key="3">
    <source>
        <dbReference type="Proteomes" id="UP000596902"/>
    </source>
</evidence>
<protein>
    <recommendedName>
        <fullName evidence="4">Diaminohydroxyphosphoribosylamino-pyrimidine deaminase</fullName>
    </recommendedName>
</protein>
<dbReference type="SUPFAM" id="SSF53335">
    <property type="entry name" value="S-adenosyl-L-methionine-dependent methyltransferases"/>
    <property type="match status" value="1"/>
</dbReference>
<name>A0A8H7EK37_9PLEO</name>
<dbReference type="InterPro" id="IPR029063">
    <property type="entry name" value="SAM-dependent_MTases_sf"/>
</dbReference>
<dbReference type="PANTHER" id="PTHR14614:SF109">
    <property type="entry name" value="RIBOSOMAL LYSINE N-METHYLTRANSFERASE 5"/>
    <property type="match status" value="1"/>
</dbReference>
<evidence type="ECO:0008006" key="4">
    <source>
        <dbReference type="Google" id="ProtNLM"/>
    </source>
</evidence>
<dbReference type="GO" id="GO:0032991">
    <property type="term" value="C:protein-containing complex"/>
    <property type="evidence" value="ECO:0007669"/>
    <property type="project" value="TreeGrafter"/>
</dbReference>
<comment type="caution">
    <text evidence="2">The sequence shown here is derived from an EMBL/GenBank/DDBJ whole genome shotgun (WGS) entry which is preliminary data.</text>
</comment>
<evidence type="ECO:0000313" key="2">
    <source>
        <dbReference type="EMBL" id="KAF7682012.1"/>
    </source>
</evidence>
<proteinExistence type="predicted"/>
<dbReference type="Proteomes" id="UP000596902">
    <property type="component" value="Unassembled WGS sequence"/>
</dbReference>
<accession>A0A8H7EK37</accession>
<dbReference type="InterPro" id="IPR019410">
    <property type="entry name" value="Methyltransf_16"/>
</dbReference>
<dbReference type="GeneID" id="62199213"/>
<keyword evidence="3" id="KW-1185">Reference proteome</keyword>
<dbReference type="PANTHER" id="PTHR14614">
    <property type="entry name" value="HEPATOCELLULAR CARCINOMA-ASSOCIATED ANTIGEN"/>
    <property type="match status" value="1"/>
</dbReference>